<reference evidence="2" key="1">
    <citation type="journal article" date="2021" name="Environ. Microbiol.">
        <title>Genomic characterization of three novel Desulfobacterota classes expand the metabolic and phylogenetic diversity of the phylum.</title>
        <authorList>
            <person name="Murphy C.L."/>
            <person name="Biggerstaff J."/>
            <person name="Eichhorn A."/>
            <person name="Ewing E."/>
            <person name="Shahan R."/>
            <person name="Soriano D."/>
            <person name="Stewart S."/>
            <person name="VanMol K."/>
            <person name="Walker R."/>
            <person name="Walters P."/>
            <person name="Elshahed M.S."/>
            <person name="Youssef N.H."/>
        </authorList>
    </citation>
    <scope>NUCLEOTIDE SEQUENCE</scope>
    <source>
        <strain evidence="2">Zod_Metabat.24</strain>
    </source>
</reference>
<dbReference type="InterPro" id="IPR050303">
    <property type="entry name" value="GatZ_KbaZ_carbometab"/>
</dbReference>
<accession>A0A9D8KHH3</accession>
<dbReference type="GO" id="GO:0005886">
    <property type="term" value="C:plasma membrane"/>
    <property type="evidence" value="ECO:0007669"/>
    <property type="project" value="TreeGrafter"/>
</dbReference>
<dbReference type="PROSITE" id="PS51108">
    <property type="entry name" value="PTS_EIID"/>
    <property type="match status" value="1"/>
</dbReference>
<feature type="transmembrane region" description="Helical" evidence="1">
    <location>
        <begin position="174"/>
        <end position="196"/>
    </location>
</feature>
<feature type="transmembrane region" description="Helical" evidence="1">
    <location>
        <begin position="115"/>
        <end position="136"/>
    </location>
</feature>
<dbReference type="EMBL" id="JAFGIX010000090">
    <property type="protein sequence ID" value="MBN1574851.1"/>
    <property type="molecule type" value="Genomic_DNA"/>
</dbReference>
<dbReference type="AlphaFoldDB" id="A0A9D8KHH3"/>
<evidence type="ECO:0000313" key="3">
    <source>
        <dbReference type="Proteomes" id="UP000809273"/>
    </source>
</evidence>
<protein>
    <submittedName>
        <fullName evidence="2">PTS system mannose/fructose/sorbose family transporter subunit IID</fullName>
    </submittedName>
</protein>
<organism evidence="2 3">
    <name type="scientific">Candidatus Zymogenus saltonus</name>
    <dbReference type="NCBI Taxonomy" id="2844893"/>
    <lineage>
        <taxon>Bacteria</taxon>
        <taxon>Deltaproteobacteria</taxon>
        <taxon>Candidatus Zymogenia</taxon>
        <taxon>Candidatus Zymogeniales</taxon>
        <taxon>Candidatus Zymogenaceae</taxon>
        <taxon>Candidatus Zymogenus</taxon>
    </lineage>
</organism>
<dbReference type="PANTHER" id="PTHR32502">
    <property type="entry name" value="N-ACETYLGALACTOSAMINE PERMEASE II COMPONENT-RELATED"/>
    <property type="match status" value="1"/>
</dbReference>
<keyword evidence="1" id="KW-0472">Membrane</keyword>
<dbReference type="PANTHER" id="PTHR32502:SF23">
    <property type="entry name" value="TRANSPORT PROTEIN, PTS SYSTEM"/>
    <property type="match status" value="1"/>
</dbReference>
<feature type="transmembrane region" description="Helical" evidence="1">
    <location>
        <begin position="202"/>
        <end position="222"/>
    </location>
</feature>
<evidence type="ECO:0000313" key="2">
    <source>
        <dbReference type="EMBL" id="MBN1574851.1"/>
    </source>
</evidence>
<evidence type="ECO:0000256" key="1">
    <source>
        <dbReference type="SAM" id="Phobius"/>
    </source>
</evidence>
<keyword evidence="1" id="KW-1133">Transmembrane helix</keyword>
<keyword evidence="1" id="KW-0812">Transmembrane</keyword>
<dbReference type="Pfam" id="PF03613">
    <property type="entry name" value="EIID-AGA"/>
    <property type="match status" value="1"/>
</dbReference>
<comment type="caution">
    <text evidence="2">The sequence shown here is derived from an EMBL/GenBank/DDBJ whole genome shotgun (WGS) entry which is preliminary data.</text>
</comment>
<name>A0A9D8KHH3_9DELT</name>
<sequence>MIRTFFRSFFIQGCWNFTGMQNVGFAFGISPVVCKAVKDNEGRSAALLKSLELFNTHPYMATAILGAAAGMELTGGKNVEVNEERISEMKKMLSGSLAGLGDSFFWATLKPLFSITAIISGFMGGIVAPLIFLFLYNSFHIWMRIKGFLVGLERGIKLVDFLRGLKLPEVTERLTGLIAVLTGTLLSGLIFFMPRLLGAGDWGAWGELRFLAIIPLIVLFILTRRGFPLLIMLYVFAFFCMAGFYALG</sequence>
<dbReference type="Proteomes" id="UP000809273">
    <property type="component" value="Unassembled WGS sequence"/>
</dbReference>
<gene>
    <name evidence="2" type="ORF">JW984_16770</name>
</gene>
<dbReference type="GO" id="GO:0009401">
    <property type="term" value="P:phosphoenolpyruvate-dependent sugar phosphotransferase system"/>
    <property type="evidence" value="ECO:0007669"/>
    <property type="project" value="InterPro"/>
</dbReference>
<proteinExistence type="predicted"/>
<dbReference type="InterPro" id="IPR004704">
    <property type="entry name" value="PTS_IID_man"/>
</dbReference>
<feature type="transmembrane region" description="Helical" evidence="1">
    <location>
        <begin position="229"/>
        <end position="247"/>
    </location>
</feature>
<reference evidence="2" key="2">
    <citation type="submission" date="2021-01" db="EMBL/GenBank/DDBJ databases">
        <authorList>
            <person name="Hahn C.R."/>
            <person name="Youssef N.H."/>
            <person name="Elshahed M."/>
        </authorList>
    </citation>
    <scope>NUCLEOTIDE SEQUENCE</scope>
    <source>
        <strain evidence="2">Zod_Metabat.24</strain>
    </source>
</reference>